<evidence type="ECO:0000313" key="2">
    <source>
        <dbReference type="Proteomes" id="UP001596417"/>
    </source>
</evidence>
<dbReference type="EMBL" id="JBHTAX010000006">
    <property type="protein sequence ID" value="MFC7192968.1"/>
    <property type="molecule type" value="Genomic_DNA"/>
</dbReference>
<name>A0ABD5YYD1_9EURY</name>
<sequence>MYESAAETTLESLTESYTTESYDSNGILKAAAYNKPKGDYDECCIWGDYFYYEGLVRATSDWESYW</sequence>
<comment type="caution">
    <text evidence="1">The sequence shown here is derived from an EMBL/GenBank/DDBJ whole genome shotgun (WGS) entry which is preliminary data.</text>
</comment>
<organism evidence="1 2">
    <name type="scientific">Halocatena marina</name>
    <dbReference type="NCBI Taxonomy" id="2934937"/>
    <lineage>
        <taxon>Archaea</taxon>
        <taxon>Methanobacteriati</taxon>
        <taxon>Methanobacteriota</taxon>
        <taxon>Stenosarchaea group</taxon>
        <taxon>Halobacteria</taxon>
        <taxon>Halobacteriales</taxon>
        <taxon>Natronomonadaceae</taxon>
        <taxon>Halocatena</taxon>
    </lineage>
</organism>
<dbReference type="RefSeq" id="WP_390206907.1">
    <property type="nucleotide sequence ID" value="NZ_JBHSZC010000005.1"/>
</dbReference>
<dbReference type="AlphaFoldDB" id="A0ABD5YYD1"/>
<keyword evidence="2" id="KW-1185">Reference proteome</keyword>
<dbReference type="SUPFAM" id="SSF48208">
    <property type="entry name" value="Six-hairpin glycosidases"/>
    <property type="match status" value="1"/>
</dbReference>
<accession>A0ABD5YYD1</accession>
<proteinExistence type="predicted"/>
<gene>
    <name evidence="1" type="ORF">ACFQL7_26395</name>
</gene>
<dbReference type="InterPro" id="IPR008928">
    <property type="entry name" value="6-hairpin_glycosidase_sf"/>
</dbReference>
<evidence type="ECO:0000313" key="1">
    <source>
        <dbReference type="EMBL" id="MFC7192968.1"/>
    </source>
</evidence>
<dbReference type="Gene3D" id="1.50.10.10">
    <property type="match status" value="1"/>
</dbReference>
<dbReference type="InterPro" id="IPR012341">
    <property type="entry name" value="6hp_glycosidase-like_sf"/>
</dbReference>
<protein>
    <submittedName>
        <fullName evidence="1">Uncharacterized protein</fullName>
    </submittedName>
</protein>
<reference evidence="1 2" key="1">
    <citation type="journal article" date="2019" name="Int. J. Syst. Evol. Microbiol.">
        <title>The Global Catalogue of Microorganisms (GCM) 10K type strain sequencing project: providing services to taxonomists for standard genome sequencing and annotation.</title>
        <authorList>
            <consortium name="The Broad Institute Genomics Platform"/>
            <consortium name="The Broad Institute Genome Sequencing Center for Infectious Disease"/>
            <person name="Wu L."/>
            <person name="Ma J."/>
        </authorList>
    </citation>
    <scope>NUCLEOTIDE SEQUENCE [LARGE SCALE GENOMIC DNA]</scope>
    <source>
        <strain evidence="1 2">RDMS1</strain>
    </source>
</reference>
<dbReference type="Proteomes" id="UP001596417">
    <property type="component" value="Unassembled WGS sequence"/>
</dbReference>